<dbReference type="InterPro" id="IPR011527">
    <property type="entry name" value="ABC1_TM_dom"/>
</dbReference>
<reference evidence="10 11" key="1">
    <citation type="submission" date="2023-03" db="EMBL/GenBank/DDBJ databases">
        <title>Complete genome sequence of Tepidibacter sp. SWIR-1, isolated from a deep-sea hydrothermal vent.</title>
        <authorList>
            <person name="Li X."/>
        </authorList>
    </citation>
    <scope>NUCLEOTIDE SEQUENCE [LARGE SCALE GENOMIC DNA]</scope>
    <source>
        <strain evidence="10 11">SWIR-1</strain>
    </source>
</reference>
<evidence type="ECO:0000313" key="11">
    <source>
        <dbReference type="Proteomes" id="UP001222800"/>
    </source>
</evidence>
<evidence type="ECO:0000259" key="8">
    <source>
        <dbReference type="PROSITE" id="PS50893"/>
    </source>
</evidence>
<keyword evidence="2 7" id="KW-0812">Transmembrane</keyword>
<keyword evidence="6 7" id="KW-0472">Membrane</keyword>
<feature type="transmembrane region" description="Helical" evidence="7">
    <location>
        <begin position="163"/>
        <end position="181"/>
    </location>
</feature>
<evidence type="ECO:0000256" key="1">
    <source>
        <dbReference type="ARBA" id="ARBA00004651"/>
    </source>
</evidence>
<feature type="transmembrane region" description="Helical" evidence="7">
    <location>
        <begin position="66"/>
        <end position="93"/>
    </location>
</feature>
<evidence type="ECO:0000256" key="6">
    <source>
        <dbReference type="ARBA" id="ARBA00023136"/>
    </source>
</evidence>
<evidence type="ECO:0000256" key="3">
    <source>
        <dbReference type="ARBA" id="ARBA00022741"/>
    </source>
</evidence>
<protein>
    <submittedName>
        <fullName evidence="10">ABC transporter ATP-binding protein</fullName>
    </submittedName>
</protein>
<comment type="subcellular location">
    <subcellularLocation>
        <location evidence="1">Cell membrane</location>
        <topology evidence="1">Multi-pass membrane protein</topology>
    </subcellularLocation>
</comment>
<dbReference type="SMART" id="SM00382">
    <property type="entry name" value="AAA"/>
    <property type="match status" value="1"/>
</dbReference>
<keyword evidence="11" id="KW-1185">Reference proteome</keyword>
<dbReference type="Pfam" id="PF00664">
    <property type="entry name" value="ABC_membrane"/>
    <property type="match status" value="1"/>
</dbReference>
<dbReference type="Pfam" id="PF00005">
    <property type="entry name" value="ABC_tran"/>
    <property type="match status" value="1"/>
</dbReference>
<dbReference type="PROSITE" id="PS00211">
    <property type="entry name" value="ABC_TRANSPORTER_1"/>
    <property type="match status" value="1"/>
</dbReference>
<feature type="transmembrane region" description="Helical" evidence="7">
    <location>
        <begin position="138"/>
        <end position="157"/>
    </location>
</feature>
<sequence length="579" mass="65792">MKEKSNLNFILEVSGKERFKLYMSAFLSIVSSLLSMIPYILMYNIFLELFKDSVDYQKIKSQAITVGIFILIKIVVFILSGVFSHIAAFTILYELRMKAVNHISKLHMGFFKGHTIGEVKKTINEDIEKLENFIAHQIPDLASAVVAPIIILLYLLFLNWKLALVLFIPIILGFLIQTIVFKGMKERMQKYHSLVQKLNSTIIQYINGMNVMKAFNLSAKSFKNYKDTTEEYADYWTEITMETAPLYSIFLVLIDSGLLFIIPIGGIMFLNKEINVSTYILFLILSANFLTSFKQLLEFGGDFSMLLEGAGKVRNIIEQDIQVHGNKKLEENIKGKIEFNNVTFKYDKEDVIKNLTLCVEPKSVVALVGPSGSGKTTLAQLVGRFWDVEHGSIKIDGIDIKEIEMENLMDKISFVFQDVFMLQDSILENIKMGSNKSKEEVVEASKKAQIHDFVMSLPDGYNTKIGEDGIKLSGGEKQRISIARAILKDSPIIILDEVTSYSDIENESKIQHALKNLLKNKTAVIIAHRLYTIKNADNIVVLNEGEIVEQGDHDFLINKNGMYRRLWDIYDYEVAKEGA</sequence>
<keyword evidence="3" id="KW-0547">Nucleotide-binding</keyword>
<feature type="domain" description="ABC transmembrane type-1" evidence="9">
    <location>
        <begin position="24"/>
        <end position="305"/>
    </location>
</feature>
<dbReference type="Gene3D" id="3.40.50.300">
    <property type="entry name" value="P-loop containing nucleotide triphosphate hydrolases"/>
    <property type="match status" value="1"/>
</dbReference>
<dbReference type="InterPro" id="IPR036640">
    <property type="entry name" value="ABC1_TM_sf"/>
</dbReference>
<organism evidence="10 11">
    <name type="scientific">Tepidibacter hydrothermalis</name>
    <dbReference type="NCBI Taxonomy" id="3036126"/>
    <lineage>
        <taxon>Bacteria</taxon>
        <taxon>Bacillati</taxon>
        <taxon>Bacillota</taxon>
        <taxon>Clostridia</taxon>
        <taxon>Peptostreptococcales</taxon>
        <taxon>Peptostreptococcaceae</taxon>
        <taxon>Tepidibacter</taxon>
    </lineage>
</organism>
<dbReference type="SUPFAM" id="SSF90123">
    <property type="entry name" value="ABC transporter transmembrane region"/>
    <property type="match status" value="1"/>
</dbReference>
<keyword evidence="4 10" id="KW-0067">ATP-binding</keyword>
<evidence type="ECO:0000256" key="2">
    <source>
        <dbReference type="ARBA" id="ARBA00022692"/>
    </source>
</evidence>
<dbReference type="InterPro" id="IPR003439">
    <property type="entry name" value="ABC_transporter-like_ATP-bd"/>
</dbReference>
<dbReference type="InterPro" id="IPR017871">
    <property type="entry name" value="ABC_transporter-like_CS"/>
</dbReference>
<dbReference type="GO" id="GO:0005524">
    <property type="term" value="F:ATP binding"/>
    <property type="evidence" value="ECO:0007669"/>
    <property type="project" value="UniProtKB-KW"/>
</dbReference>
<accession>A0ABY8E9W7</accession>
<feature type="transmembrane region" description="Helical" evidence="7">
    <location>
        <begin position="21"/>
        <end position="46"/>
    </location>
</feature>
<evidence type="ECO:0000256" key="7">
    <source>
        <dbReference type="SAM" id="Phobius"/>
    </source>
</evidence>
<proteinExistence type="predicted"/>
<dbReference type="RefSeq" id="WP_277731637.1">
    <property type="nucleotide sequence ID" value="NZ_CP120733.1"/>
</dbReference>
<dbReference type="SUPFAM" id="SSF52540">
    <property type="entry name" value="P-loop containing nucleoside triphosphate hydrolases"/>
    <property type="match status" value="1"/>
</dbReference>
<dbReference type="InterPro" id="IPR039421">
    <property type="entry name" value="Type_1_exporter"/>
</dbReference>
<evidence type="ECO:0000256" key="4">
    <source>
        <dbReference type="ARBA" id="ARBA00022840"/>
    </source>
</evidence>
<keyword evidence="5 7" id="KW-1133">Transmembrane helix</keyword>
<feature type="domain" description="ABC transporter" evidence="8">
    <location>
        <begin position="337"/>
        <end position="569"/>
    </location>
</feature>
<dbReference type="InterPro" id="IPR027417">
    <property type="entry name" value="P-loop_NTPase"/>
</dbReference>
<dbReference type="PROSITE" id="PS50929">
    <property type="entry name" value="ABC_TM1F"/>
    <property type="match status" value="1"/>
</dbReference>
<evidence type="ECO:0000259" key="9">
    <source>
        <dbReference type="PROSITE" id="PS50929"/>
    </source>
</evidence>
<dbReference type="CDD" id="cd07346">
    <property type="entry name" value="ABC_6TM_exporters"/>
    <property type="match status" value="1"/>
</dbReference>
<dbReference type="Gene3D" id="1.20.1560.10">
    <property type="entry name" value="ABC transporter type 1, transmembrane domain"/>
    <property type="match status" value="1"/>
</dbReference>
<name>A0ABY8E9W7_9FIRM</name>
<gene>
    <name evidence="10" type="ORF">P4S50_15085</name>
</gene>
<evidence type="ECO:0000256" key="5">
    <source>
        <dbReference type="ARBA" id="ARBA00022989"/>
    </source>
</evidence>
<dbReference type="EMBL" id="CP120733">
    <property type="protein sequence ID" value="WFD09701.1"/>
    <property type="molecule type" value="Genomic_DNA"/>
</dbReference>
<dbReference type="PANTHER" id="PTHR43394">
    <property type="entry name" value="ATP-DEPENDENT PERMEASE MDL1, MITOCHONDRIAL"/>
    <property type="match status" value="1"/>
</dbReference>
<dbReference type="InterPro" id="IPR003593">
    <property type="entry name" value="AAA+_ATPase"/>
</dbReference>
<dbReference type="Proteomes" id="UP001222800">
    <property type="component" value="Chromosome"/>
</dbReference>
<evidence type="ECO:0000313" key="10">
    <source>
        <dbReference type="EMBL" id="WFD09701.1"/>
    </source>
</evidence>
<feature type="transmembrane region" description="Helical" evidence="7">
    <location>
        <begin position="246"/>
        <end position="270"/>
    </location>
</feature>
<dbReference type="PROSITE" id="PS50893">
    <property type="entry name" value="ABC_TRANSPORTER_2"/>
    <property type="match status" value="1"/>
</dbReference>
<dbReference type="PANTHER" id="PTHR43394:SF1">
    <property type="entry name" value="ATP-BINDING CASSETTE SUB-FAMILY B MEMBER 10, MITOCHONDRIAL"/>
    <property type="match status" value="1"/>
</dbReference>